<evidence type="ECO:0000313" key="3">
    <source>
        <dbReference type="Proteomes" id="UP000722791"/>
    </source>
</evidence>
<gene>
    <name evidence="2" type="ORF">Vretimale_11154</name>
</gene>
<evidence type="ECO:0000313" key="2">
    <source>
        <dbReference type="EMBL" id="GIM06910.1"/>
    </source>
</evidence>
<accession>A0A8J4LQL8</accession>
<sequence>MATTGNSKYNFESERLTLPKAAISYDKTGRPIYGLLDVPARRQCGHQFEEAKAVANVEAQDKMLRPQSGQRSAARELMQMEWARREDEAQRKSPRQVVDFYLRTSVDNPLSGIPAANNPLRTVVESATPLPCTATVLANISLRSLPFSCPSSSWPLPCPSPSPTYPRLASASE</sequence>
<reference evidence="2" key="1">
    <citation type="journal article" date="2021" name="Proc. Natl. Acad. Sci. U.S.A.">
        <title>Three genomes in the algal genus Volvox reveal the fate of a haploid sex-determining region after a transition to homothallism.</title>
        <authorList>
            <person name="Yamamoto K."/>
            <person name="Hamaji T."/>
            <person name="Kawai-Toyooka H."/>
            <person name="Matsuzaki R."/>
            <person name="Takahashi F."/>
            <person name="Nishimura Y."/>
            <person name="Kawachi M."/>
            <person name="Noguchi H."/>
            <person name="Minakuchi Y."/>
            <person name="Umen J.G."/>
            <person name="Toyoda A."/>
            <person name="Nozaki H."/>
        </authorList>
    </citation>
    <scope>NUCLEOTIDE SEQUENCE</scope>
    <source>
        <strain evidence="2">NIES-3785</strain>
    </source>
</reference>
<dbReference type="EMBL" id="BNCQ01000022">
    <property type="protein sequence ID" value="GIM06910.1"/>
    <property type="molecule type" value="Genomic_DNA"/>
</dbReference>
<evidence type="ECO:0000256" key="1">
    <source>
        <dbReference type="SAM" id="MobiDB-lite"/>
    </source>
</evidence>
<organism evidence="2 3">
    <name type="scientific">Volvox reticuliferus</name>
    <dbReference type="NCBI Taxonomy" id="1737510"/>
    <lineage>
        <taxon>Eukaryota</taxon>
        <taxon>Viridiplantae</taxon>
        <taxon>Chlorophyta</taxon>
        <taxon>core chlorophytes</taxon>
        <taxon>Chlorophyceae</taxon>
        <taxon>CS clade</taxon>
        <taxon>Chlamydomonadales</taxon>
        <taxon>Volvocaceae</taxon>
        <taxon>Volvox</taxon>
    </lineage>
</organism>
<comment type="caution">
    <text evidence="2">The sequence shown here is derived from an EMBL/GenBank/DDBJ whole genome shotgun (WGS) entry which is preliminary data.</text>
</comment>
<name>A0A8J4LQL8_9CHLO</name>
<protein>
    <submittedName>
        <fullName evidence="2">Uncharacterized protein</fullName>
    </submittedName>
</protein>
<dbReference type="AlphaFoldDB" id="A0A8J4LQL8"/>
<proteinExistence type="predicted"/>
<dbReference type="Proteomes" id="UP000722791">
    <property type="component" value="Unassembled WGS sequence"/>
</dbReference>
<feature type="region of interest" description="Disordered" evidence="1">
    <location>
        <begin position="152"/>
        <end position="173"/>
    </location>
</feature>